<dbReference type="EMBL" id="JAMSHJ010000002">
    <property type="protein sequence ID" value="KAI5434410.1"/>
    <property type="molecule type" value="Genomic_DNA"/>
</dbReference>
<name>A0A9D4YBB8_PEA</name>
<dbReference type="Proteomes" id="UP001058974">
    <property type="component" value="Chromosome 2"/>
</dbReference>
<keyword evidence="2" id="KW-1185">Reference proteome</keyword>
<dbReference type="Gramene" id="Psat02G0130700-T1">
    <property type="protein sequence ID" value="KAI5434410.1"/>
    <property type="gene ID" value="KIW84_021307"/>
</dbReference>
<reference evidence="1 2" key="1">
    <citation type="journal article" date="2022" name="Nat. Genet.">
        <title>Improved pea reference genome and pan-genome highlight genomic features and evolutionary characteristics.</title>
        <authorList>
            <person name="Yang T."/>
            <person name="Liu R."/>
            <person name="Luo Y."/>
            <person name="Hu S."/>
            <person name="Wang D."/>
            <person name="Wang C."/>
            <person name="Pandey M.K."/>
            <person name="Ge S."/>
            <person name="Xu Q."/>
            <person name="Li N."/>
            <person name="Li G."/>
            <person name="Huang Y."/>
            <person name="Saxena R.K."/>
            <person name="Ji Y."/>
            <person name="Li M."/>
            <person name="Yan X."/>
            <person name="He Y."/>
            <person name="Liu Y."/>
            <person name="Wang X."/>
            <person name="Xiang C."/>
            <person name="Varshney R.K."/>
            <person name="Ding H."/>
            <person name="Gao S."/>
            <person name="Zong X."/>
        </authorList>
    </citation>
    <scope>NUCLEOTIDE SEQUENCE [LARGE SCALE GENOMIC DNA]</scope>
    <source>
        <strain evidence="1 2">cv. Zhongwan 6</strain>
    </source>
</reference>
<gene>
    <name evidence="1" type="ORF">KIW84_021307</name>
</gene>
<evidence type="ECO:0000313" key="2">
    <source>
        <dbReference type="Proteomes" id="UP001058974"/>
    </source>
</evidence>
<proteinExistence type="predicted"/>
<sequence>MDQNRHTSLADLLGFTMDFTHFIYLDAHIFIGRPKNIYFQYIADKIMLKLASWKASLLSMAGRLKLVKYVMRVGIWTKGKLPLMPGINVAIALRMKNSSWAKLLFARLFRGCFNDCMLAIKPSWSAQLAITFKASIVYLFSEIWKARNLSRFKGRKVIWNSCVFSIVTAATFVGNRTIKPSTSVMENFCILKKLHISIHPPKNKKSINILWQPLSRGWIKCNTGDFVLGVPSICSCEELMATMFAIE</sequence>
<comment type="caution">
    <text evidence="1">The sequence shown here is derived from an EMBL/GenBank/DDBJ whole genome shotgun (WGS) entry which is preliminary data.</text>
</comment>
<dbReference type="AlphaFoldDB" id="A0A9D4YBB8"/>
<organism evidence="1 2">
    <name type="scientific">Pisum sativum</name>
    <name type="common">Garden pea</name>
    <name type="synonym">Lathyrus oleraceus</name>
    <dbReference type="NCBI Taxonomy" id="3888"/>
    <lineage>
        <taxon>Eukaryota</taxon>
        <taxon>Viridiplantae</taxon>
        <taxon>Streptophyta</taxon>
        <taxon>Embryophyta</taxon>
        <taxon>Tracheophyta</taxon>
        <taxon>Spermatophyta</taxon>
        <taxon>Magnoliopsida</taxon>
        <taxon>eudicotyledons</taxon>
        <taxon>Gunneridae</taxon>
        <taxon>Pentapetalae</taxon>
        <taxon>rosids</taxon>
        <taxon>fabids</taxon>
        <taxon>Fabales</taxon>
        <taxon>Fabaceae</taxon>
        <taxon>Papilionoideae</taxon>
        <taxon>50 kb inversion clade</taxon>
        <taxon>NPAAA clade</taxon>
        <taxon>Hologalegina</taxon>
        <taxon>IRL clade</taxon>
        <taxon>Fabeae</taxon>
        <taxon>Lathyrus</taxon>
    </lineage>
</organism>
<accession>A0A9D4YBB8</accession>
<evidence type="ECO:0000313" key="1">
    <source>
        <dbReference type="EMBL" id="KAI5434410.1"/>
    </source>
</evidence>
<protein>
    <submittedName>
        <fullName evidence="1">Uncharacterized protein</fullName>
    </submittedName>
</protein>